<dbReference type="AlphaFoldDB" id="L5JM87"/>
<accession>L5JM87</accession>
<reference evidence="3" key="1">
    <citation type="journal article" date="2013" name="Science">
        <title>Comparative analysis of bat genomes provides insight into the evolution of flight and immunity.</title>
        <authorList>
            <person name="Zhang G."/>
            <person name="Cowled C."/>
            <person name="Shi Z."/>
            <person name="Huang Z."/>
            <person name="Bishop-Lilly K.A."/>
            <person name="Fang X."/>
            <person name="Wynne J.W."/>
            <person name="Xiong Z."/>
            <person name="Baker M.L."/>
            <person name="Zhao W."/>
            <person name="Tachedjian M."/>
            <person name="Zhu Y."/>
            <person name="Zhou P."/>
            <person name="Jiang X."/>
            <person name="Ng J."/>
            <person name="Yang L."/>
            <person name="Wu L."/>
            <person name="Xiao J."/>
            <person name="Feng Y."/>
            <person name="Chen Y."/>
            <person name="Sun X."/>
            <person name="Zhang Y."/>
            <person name="Marsh G.A."/>
            <person name="Crameri G."/>
            <person name="Broder C.C."/>
            <person name="Frey K.G."/>
            <person name="Wang L.F."/>
            <person name="Wang J."/>
        </authorList>
    </citation>
    <scope>NUCLEOTIDE SEQUENCE [LARGE SCALE GENOMIC DNA]</scope>
</reference>
<protein>
    <submittedName>
        <fullName evidence="2">Uncharacterized protein</fullName>
    </submittedName>
</protein>
<sequence>MLRDLPQSLSSQFRPVRVQNPLRAHETPLSPDTVGPGSDLRCPYTFSWALPFHSVIHDLLRPSPSHQQPSAEYRYPPSQARQGAAILAALSTRQHFNQPLGNPSRIGGANRRFNPVSQAQGIVPWMCRQRRLPEEAPTAQAPQGGFDRAGAPRKL</sequence>
<evidence type="ECO:0000313" key="2">
    <source>
        <dbReference type="EMBL" id="ELK00514.1"/>
    </source>
</evidence>
<gene>
    <name evidence="2" type="ORF">PAL_GLEAN10025677</name>
</gene>
<feature type="region of interest" description="Disordered" evidence="1">
    <location>
        <begin position="1"/>
        <end position="36"/>
    </location>
</feature>
<dbReference type="InParanoid" id="L5JM87"/>
<dbReference type="Proteomes" id="UP000010552">
    <property type="component" value="Unassembled WGS sequence"/>
</dbReference>
<proteinExistence type="predicted"/>
<evidence type="ECO:0000313" key="3">
    <source>
        <dbReference type="Proteomes" id="UP000010552"/>
    </source>
</evidence>
<feature type="region of interest" description="Disordered" evidence="1">
    <location>
        <begin position="133"/>
        <end position="155"/>
    </location>
</feature>
<evidence type="ECO:0000256" key="1">
    <source>
        <dbReference type="SAM" id="MobiDB-lite"/>
    </source>
</evidence>
<keyword evidence="3" id="KW-1185">Reference proteome</keyword>
<organism evidence="2 3">
    <name type="scientific">Pteropus alecto</name>
    <name type="common">Black flying fox</name>
    <dbReference type="NCBI Taxonomy" id="9402"/>
    <lineage>
        <taxon>Eukaryota</taxon>
        <taxon>Metazoa</taxon>
        <taxon>Chordata</taxon>
        <taxon>Craniata</taxon>
        <taxon>Vertebrata</taxon>
        <taxon>Euteleostomi</taxon>
        <taxon>Mammalia</taxon>
        <taxon>Eutheria</taxon>
        <taxon>Laurasiatheria</taxon>
        <taxon>Chiroptera</taxon>
        <taxon>Yinpterochiroptera</taxon>
        <taxon>Pteropodoidea</taxon>
        <taxon>Pteropodidae</taxon>
        <taxon>Pteropodinae</taxon>
        <taxon>Pteropus</taxon>
    </lineage>
</organism>
<name>L5JM87_PTEAL</name>
<dbReference type="EMBL" id="KB031158">
    <property type="protein sequence ID" value="ELK00514.1"/>
    <property type="molecule type" value="Genomic_DNA"/>
</dbReference>